<evidence type="ECO:0000313" key="2">
    <source>
        <dbReference type="EMBL" id="KAG2914288.1"/>
    </source>
</evidence>
<accession>A0A329RKY3</accession>
<dbReference type="AlphaFoldDB" id="A0A329RKY3"/>
<sequence>MARRTDTNAERKYKDVRSYWDLQDPEHGRGLCNLLHKWVVEDNLAQGELENRPHFCHMEGVEEENTSGQSDESKINSYLGAVTNGIPQRTEKQETSEQRRMRECVRDRQNEWWGCDSGPRRKSKRCS</sequence>
<dbReference type="Proteomes" id="UP000251314">
    <property type="component" value="Unassembled WGS sequence"/>
</dbReference>
<comment type="caution">
    <text evidence="4">The sequence shown here is derived from an EMBL/GenBank/DDBJ whole genome shotgun (WGS) entry which is preliminary data.</text>
</comment>
<dbReference type="EMBL" id="MJFZ01000755">
    <property type="protein sequence ID" value="RAW25405.1"/>
    <property type="molecule type" value="Genomic_DNA"/>
</dbReference>
<protein>
    <submittedName>
        <fullName evidence="4">Uncharacterized protein</fullName>
    </submittedName>
</protein>
<feature type="compositionally biased region" description="Basic and acidic residues" evidence="1">
    <location>
        <begin position="89"/>
        <end position="101"/>
    </location>
</feature>
<organism evidence="4 5">
    <name type="scientific">Phytophthora cactorum</name>
    <dbReference type="NCBI Taxonomy" id="29920"/>
    <lineage>
        <taxon>Eukaryota</taxon>
        <taxon>Sar</taxon>
        <taxon>Stramenopiles</taxon>
        <taxon>Oomycota</taxon>
        <taxon>Peronosporomycetes</taxon>
        <taxon>Peronosporales</taxon>
        <taxon>Peronosporaceae</taxon>
        <taxon>Phytophthora</taxon>
    </lineage>
</organism>
<feature type="region of interest" description="Disordered" evidence="1">
    <location>
        <begin position="79"/>
        <end position="101"/>
    </location>
</feature>
<gene>
    <name evidence="4" type="ORF">PC110_g18176</name>
    <name evidence="2" type="ORF">PC117_g18366</name>
    <name evidence="3" type="ORF">PC129_g6917</name>
</gene>
<name>A0A329RKY3_9STRA</name>
<dbReference type="EMBL" id="RCMV01000184">
    <property type="protein sequence ID" value="KAG3222350.1"/>
    <property type="molecule type" value="Genomic_DNA"/>
</dbReference>
<reference evidence="4 5" key="1">
    <citation type="submission" date="2018-01" db="EMBL/GenBank/DDBJ databases">
        <title>Draft genome of the strawberry crown rot pathogen Phytophthora cactorum.</title>
        <authorList>
            <person name="Armitage A.D."/>
            <person name="Lysoe E."/>
            <person name="Nellist C.F."/>
            <person name="Harrison R.J."/>
            <person name="Brurberg M.B."/>
        </authorList>
    </citation>
    <scope>NUCLEOTIDE SEQUENCE [LARGE SCALE GENOMIC DNA]</scope>
    <source>
        <strain evidence="4 5">10300</strain>
    </source>
</reference>
<dbReference type="Proteomes" id="UP000760860">
    <property type="component" value="Unassembled WGS sequence"/>
</dbReference>
<dbReference type="EMBL" id="RCMK01000736">
    <property type="protein sequence ID" value="KAG2914288.1"/>
    <property type="molecule type" value="Genomic_DNA"/>
</dbReference>
<evidence type="ECO:0000313" key="5">
    <source>
        <dbReference type="Proteomes" id="UP000251314"/>
    </source>
</evidence>
<dbReference type="Proteomes" id="UP000736787">
    <property type="component" value="Unassembled WGS sequence"/>
</dbReference>
<proteinExistence type="predicted"/>
<evidence type="ECO:0000313" key="4">
    <source>
        <dbReference type="EMBL" id="RAW25405.1"/>
    </source>
</evidence>
<keyword evidence="5" id="KW-1185">Reference proteome</keyword>
<evidence type="ECO:0000256" key="1">
    <source>
        <dbReference type="SAM" id="MobiDB-lite"/>
    </source>
</evidence>
<evidence type="ECO:0000313" key="3">
    <source>
        <dbReference type="EMBL" id="KAG3222350.1"/>
    </source>
</evidence>
<reference evidence="3" key="2">
    <citation type="submission" date="2018-05" db="EMBL/GenBank/DDBJ databases">
        <title>Effector identification in a new, highly contiguous assembly of the strawberry crown rot pathogen Phytophthora cactorum.</title>
        <authorList>
            <person name="Armitage A.D."/>
            <person name="Nellist C.F."/>
            <person name="Bates H."/>
            <person name="Vickerstaff R.J."/>
            <person name="Harrison R.J."/>
        </authorList>
    </citation>
    <scope>NUCLEOTIDE SEQUENCE</scope>
    <source>
        <strain evidence="2">4040</strain>
        <strain evidence="3">P421</strain>
    </source>
</reference>
<dbReference type="VEuPathDB" id="FungiDB:PC110_g18176"/>